<sequence>MFIGDRGHGVRSIIKGHQRFGGHWKEKIHGRYTSSLITNEHNSSQTCLFCFKKLAHPQVARDKVIKINNGSFICLNNKCHNKYVVMSRDKLSALAIGLPGVAQLFFGVTFPYFDHQPTKEKEL</sequence>
<organism evidence="2 3">
    <name type="scientific">Mucor plumbeus</name>
    <dbReference type="NCBI Taxonomy" id="97098"/>
    <lineage>
        <taxon>Eukaryota</taxon>
        <taxon>Fungi</taxon>
        <taxon>Fungi incertae sedis</taxon>
        <taxon>Mucoromycota</taxon>
        <taxon>Mucoromycotina</taxon>
        <taxon>Mucoromycetes</taxon>
        <taxon>Mucorales</taxon>
        <taxon>Mucorineae</taxon>
        <taxon>Mucoraceae</taxon>
        <taxon>Mucor</taxon>
    </lineage>
</organism>
<dbReference type="EMBL" id="JAEPRC010000059">
    <property type="protein sequence ID" value="KAG2211984.1"/>
    <property type="molecule type" value="Genomic_DNA"/>
</dbReference>
<protein>
    <submittedName>
        <fullName evidence="2">Uncharacterized protein</fullName>
    </submittedName>
</protein>
<feature type="transmembrane region" description="Helical" evidence="1">
    <location>
        <begin position="91"/>
        <end position="113"/>
    </location>
</feature>
<keyword evidence="3" id="KW-1185">Reference proteome</keyword>
<proteinExistence type="predicted"/>
<comment type="caution">
    <text evidence="2">The sequence shown here is derived from an EMBL/GenBank/DDBJ whole genome shotgun (WGS) entry which is preliminary data.</text>
</comment>
<evidence type="ECO:0000256" key="1">
    <source>
        <dbReference type="SAM" id="Phobius"/>
    </source>
</evidence>
<name>A0A8H7RJ86_9FUNG</name>
<reference evidence="2" key="1">
    <citation type="submission" date="2020-12" db="EMBL/GenBank/DDBJ databases">
        <title>Metabolic potential, ecology and presence of endohyphal bacteria is reflected in genomic diversity of Mucoromycotina.</title>
        <authorList>
            <person name="Muszewska A."/>
            <person name="Okrasinska A."/>
            <person name="Steczkiewicz K."/>
            <person name="Drgas O."/>
            <person name="Orlowska M."/>
            <person name="Perlinska-Lenart U."/>
            <person name="Aleksandrzak-Piekarczyk T."/>
            <person name="Szatraj K."/>
            <person name="Zielenkiewicz U."/>
            <person name="Pilsyk S."/>
            <person name="Malc E."/>
            <person name="Mieczkowski P."/>
            <person name="Kruszewska J.S."/>
            <person name="Biernat P."/>
            <person name="Pawlowska J."/>
        </authorList>
    </citation>
    <scope>NUCLEOTIDE SEQUENCE</scope>
    <source>
        <strain evidence="2">CBS 226.32</strain>
    </source>
</reference>
<evidence type="ECO:0000313" key="2">
    <source>
        <dbReference type="EMBL" id="KAG2211984.1"/>
    </source>
</evidence>
<dbReference type="OrthoDB" id="2289379at2759"/>
<accession>A0A8H7RJ86</accession>
<keyword evidence="1" id="KW-0472">Membrane</keyword>
<keyword evidence="1" id="KW-1133">Transmembrane helix</keyword>
<gene>
    <name evidence="2" type="ORF">INT46_001481</name>
</gene>
<keyword evidence="1" id="KW-0812">Transmembrane</keyword>
<dbReference type="AlphaFoldDB" id="A0A8H7RJ86"/>
<evidence type="ECO:0000313" key="3">
    <source>
        <dbReference type="Proteomes" id="UP000650833"/>
    </source>
</evidence>
<dbReference type="Proteomes" id="UP000650833">
    <property type="component" value="Unassembled WGS sequence"/>
</dbReference>